<evidence type="ECO:0000313" key="4">
    <source>
        <dbReference type="Proteomes" id="UP000266260"/>
    </source>
</evidence>
<evidence type="ECO:0000313" key="3">
    <source>
        <dbReference type="EMBL" id="RIE07763.1"/>
    </source>
</evidence>
<feature type="domain" description="DUF6922" evidence="1">
    <location>
        <begin position="55"/>
        <end position="104"/>
    </location>
</feature>
<dbReference type="RefSeq" id="WP_119120437.1">
    <property type="nucleotide sequence ID" value="NZ_QXIT01000142.1"/>
</dbReference>
<reference evidence="4 5" key="1">
    <citation type="submission" date="2018-09" db="EMBL/GenBank/DDBJ databases">
        <title>Discovery and Ecogenomic Context for Candidatus Cryosericales, a Global Caldiserica Order Active in Thawing Permafrost.</title>
        <authorList>
            <person name="Martinez M.A."/>
            <person name="Woodcroft B.J."/>
            <person name="Ignacio Espinoza J.C."/>
            <person name="Zayed A."/>
            <person name="Singleton C.M."/>
            <person name="Boyd J."/>
            <person name="Li Y.-F."/>
            <person name="Purvine S."/>
            <person name="Maughan H."/>
            <person name="Hodgkins S.B."/>
            <person name="Anderson D."/>
            <person name="Sederholm M."/>
            <person name="Temperton B."/>
            <person name="Saleska S.R."/>
            <person name="Tyson G.W."/>
            <person name="Rich V.I."/>
        </authorList>
    </citation>
    <scope>NUCLEOTIDE SEQUENCE [LARGE SCALE GENOMIC DNA]</scope>
    <source>
        <strain evidence="3 5">SMC5</strain>
        <strain evidence="2 4">SMC6</strain>
    </source>
</reference>
<protein>
    <recommendedName>
        <fullName evidence="1">DUF6922 domain-containing protein</fullName>
    </recommendedName>
</protein>
<dbReference type="OrthoDB" id="9787886at2"/>
<dbReference type="EMBL" id="QXIT01000142">
    <property type="protein sequence ID" value="RIE07001.1"/>
    <property type="molecule type" value="Genomic_DNA"/>
</dbReference>
<evidence type="ECO:0000259" key="1">
    <source>
        <dbReference type="Pfam" id="PF21956"/>
    </source>
</evidence>
<dbReference type="Proteomes" id="UP000266489">
    <property type="component" value="Unassembled WGS sequence"/>
</dbReference>
<gene>
    <name evidence="3" type="ORF">SMC5_08980</name>
    <name evidence="2" type="ORF">SMC6_08075</name>
</gene>
<dbReference type="Proteomes" id="UP000266260">
    <property type="component" value="Unassembled WGS sequence"/>
</dbReference>
<name>A0A398CYZ6_9BACT</name>
<evidence type="ECO:0000313" key="2">
    <source>
        <dbReference type="EMBL" id="RIE07001.1"/>
    </source>
</evidence>
<dbReference type="EMBL" id="QXIU01000219">
    <property type="protein sequence ID" value="RIE07763.1"/>
    <property type="molecule type" value="Genomic_DNA"/>
</dbReference>
<proteinExistence type="predicted"/>
<dbReference type="Pfam" id="PF21956">
    <property type="entry name" value="DUF6922"/>
    <property type="match status" value="1"/>
</dbReference>
<comment type="caution">
    <text evidence="3">The sequence shown here is derived from an EMBL/GenBank/DDBJ whole genome shotgun (WGS) entry which is preliminary data.</text>
</comment>
<accession>A0A398D681</accession>
<keyword evidence="4" id="KW-1185">Reference proteome</keyword>
<accession>A0A398CYZ6</accession>
<evidence type="ECO:0000313" key="5">
    <source>
        <dbReference type="Proteomes" id="UP000266489"/>
    </source>
</evidence>
<organism evidence="3 5">
    <name type="scientific">Candidatus Cryosericum odellii</name>
    <dbReference type="NCBI Taxonomy" id="2290917"/>
    <lineage>
        <taxon>Bacteria</taxon>
        <taxon>Pseudomonadati</taxon>
        <taxon>Caldisericota/Cryosericota group</taxon>
        <taxon>Candidatus Cryosericota</taxon>
        <taxon>Candidatus Cryosericia</taxon>
        <taxon>Candidatus Cryosericales</taxon>
        <taxon>Candidatus Cryosericaceae</taxon>
        <taxon>Candidatus Cryosericum</taxon>
    </lineage>
</organism>
<dbReference type="InterPro" id="IPR053830">
    <property type="entry name" value="DUF6922"/>
</dbReference>
<dbReference type="AlphaFoldDB" id="A0A398CYZ6"/>
<sequence>MSILVRTIHGRQYAYVSRREGKRMIQTYLGPMSRPDVQAAVDGLFEEKGIPERLRRLFWDTDPESLDLSRHATAIIERVLEMGDLQDMRWLQHRYTGTAIAQVLTLSKGLSPRSRVFWNLWFGREVPCAS</sequence>